<dbReference type="GO" id="GO:0003824">
    <property type="term" value="F:catalytic activity"/>
    <property type="evidence" value="ECO:0007669"/>
    <property type="project" value="UniProtKB-ARBA"/>
</dbReference>
<dbReference type="EMBL" id="FOCQ01000005">
    <property type="protein sequence ID" value="SEN08122.1"/>
    <property type="molecule type" value="Genomic_DNA"/>
</dbReference>
<dbReference type="Pfam" id="PF00378">
    <property type="entry name" value="ECH_1"/>
    <property type="match status" value="1"/>
</dbReference>
<dbReference type="InterPro" id="IPR029045">
    <property type="entry name" value="ClpP/crotonase-like_dom_sf"/>
</dbReference>
<dbReference type="GO" id="GO:0006635">
    <property type="term" value="P:fatty acid beta-oxidation"/>
    <property type="evidence" value="ECO:0007669"/>
    <property type="project" value="TreeGrafter"/>
</dbReference>
<dbReference type="CDD" id="cd06558">
    <property type="entry name" value="crotonase-like"/>
    <property type="match status" value="1"/>
</dbReference>
<gene>
    <name evidence="1" type="ORF">SAMN05444955_105248</name>
</gene>
<dbReference type="OrthoDB" id="9775794at2"/>
<dbReference type="SUPFAM" id="SSF52096">
    <property type="entry name" value="ClpP/crotonase"/>
    <property type="match status" value="1"/>
</dbReference>
<keyword evidence="2" id="KW-1185">Reference proteome</keyword>
<dbReference type="Proteomes" id="UP000199695">
    <property type="component" value="Unassembled WGS sequence"/>
</dbReference>
<dbReference type="InterPro" id="IPR001753">
    <property type="entry name" value="Enoyl-CoA_hydra/iso"/>
</dbReference>
<sequence length="259" mass="28914">MFKMQTLLTSKQDDIGWIRFHRPTVRNAVNLQMMDELEQIIERFADDEEIGVIVFSGDERAFVSGGDLEEFHQLTGREIYLVMKRMGQILERIYQLDAITIAAVEGAAVGGGCEIVAGCDFCLASDQAKFGMIQVTLGITTGWGGASRLFRKIGTSRGLELLLTGEILTSVQAKEYGLINHIFPHERFTEEVAAFAKRLASVPAKVRKTYKQIARQVEKGVSSSALYPLEAKSCSECWGTEEHRRAVESFLNRTRGNRS</sequence>
<proteinExistence type="predicted"/>
<reference evidence="1 2" key="1">
    <citation type="submission" date="2016-10" db="EMBL/GenBank/DDBJ databases">
        <authorList>
            <person name="de Groot N.N."/>
        </authorList>
    </citation>
    <scope>NUCLEOTIDE SEQUENCE [LARGE SCALE GENOMIC DNA]</scope>
    <source>
        <strain evidence="1 2">DSM 46701</strain>
    </source>
</reference>
<evidence type="ECO:0000313" key="2">
    <source>
        <dbReference type="Proteomes" id="UP000199695"/>
    </source>
</evidence>
<accession>A0A1H8DLD6</accession>
<dbReference type="STRING" id="1173111.SAMN05444955_105248"/>
<organism evidence="1 2">
    <name type="scientific">Lihuaxuella thermophila</name>
    <dbReference type="NCBI Taxonomy" id="1173111"/>
    <lineage>
        <taxon>Bacteria</taxon>
        <taxon>Bacillati</taxon>
        <taxon>Bacillota</taxon>
        <taxon>Bacilli</taxon>
        <taxon>Bacillales</taxon>
        <taxon>Thermoactinomycetaceae</taxon>
        <taxon>Lihuaxuella</taxon>
    </lineage>
</organism>
<evidence type="ECO:0000313" key="1">
    <source>
        <dbReference type="EMBL" id="SEN08122.1"/>
    </source>
</evidence>
<name>A0A1H8DLD6_9BACL</name>
<protein>
    <submittedName>
        <fullName evidence="1">Enoyl-CoA hydratase/carnithine racemase</fullName>
    </submittedName>
</protein>
<dbReference type="PANTHER" id="PTHR11941:SF54">
    <property type="entry name" value="ENOYL-COA HYDRATASE, MITOCHONDRIAL"/>
    <property type="match status" value="1"/>
</dbReference>
<dbReference type="AlphaFoldDB" id="A0A1H8DLD6"/>
<dbReference type="Gene3D" id="3.90.226.10">
    <property type="entry name" value="2-enoyl-CoA Hydratase, Chain A, domain 1"/>
    <property type="match status" value="1"/>
</dbReference>
<dbReference type="PANTHER" id="PTHR11941">
    <property type="entry name" value="ENOYL-COA HYDRATASE-RELATED"/>
    <property type="match status" value="1"/>
</dbReference>